<dbReference type="Gene3D" id="3.10.450.50">
    <property type="match status" value="1"/>
</dbReference>
<evidence type="ECO:0000256" key="1">
    <source>
        <dbReference type="SAM" id="MobiDB-lite"/>
    </source>
</evidence>
<dbReference type="InterPro" id="IPR037401">
    <property type="entry name" value="SnoaL-like"/>
</dbReference>
<reference evidence="3" key="1">
    <citation type="submission" date="2022-11" db="EMBL/GenBank/DDBJ databases">
        <title>Identification and genomic analyses of a novel endophytic actinobacterium Streptomyces endophytica sp. nov. with potential for biocontrol of Yam anthracnose.</title>
        <authorList>
            <person name="Huang X."/>
        </authorList>
    </citation>
    <scope>NUCLEOTIDE SEQUENCE</scope>
    <source>
        <strain evidence="3">HNM0140</strain>
    </source>
</reference>
<evidence type="ECO:0000313" key="4">
    <source>
        <dbReference type="Proteomes" id="UP001164959"/>
    </source>
</evidence>
<sequence>MAAPLPDRAEDFPAAFRDRYNSGDIEACRELYETDAVFMPAPGKPVRGEGIRQAMAEFLALGVPIANRQPRHIYTADDTTLLIYDWFIDGTGADGNHVRIEGTATDIVRRGPDRRTPSPATKGQVSDLRQPSPQVTDPADYLETKKSSELTPSSS</sequence>
<feature type="domain" description="SnoaL-like" evidence="2">
    <location>
        <begin position="15"/>
        <end position="105"/>
    </location>
</feature>
<evidence type="ECO:0000259" key="2">
    <source>
        <dbReference type="Pfam" id="PF12680"/>
    </source>
</evidence>
<dbReference type="SUPFAM" id="SSF54427">
    <property type="entry name" value="NTF2-like"/>
    <property type="match status" value="1"/>
</dbReference>
<dbReference type="Pfam" id="PF12680">
    <property type="entry name" value="SnoaL_2"/>
    <property type="match status" value="1"/>
</dbReference>
<feature type="compositionally biased region" description="Polar residues" evidence="1">
    <location>
        <begin position="118"/>
        <end position="135"/>
    </location>
</feature>
<feature type="region of interest" description="Disordered" evidence="1">
    <location>
        <begin position="103"/>
        <end position="155"/>
    </location>
</feature>
<dbReference type="EMBL" id="CP110636">
    <property type="protein sequence ID" value="UZJ31693.1"/>
    <property type="molecule type" value="Genomic_DNA"/>
</dbReference>
<protein>
    <submittedName>
        <fullName evidence="3">Nuclear transport factor 2 family protein</fullName>
    </submittedName>
</protein>
<dbReference type="Proteomes" id="UP001164959">
    <property type="component" value="Chromosome"/>
</dbReference>
<dbReference type="RefSeq" id="WP_265363030.1">
    <property type="nucleotide sequence ID" value="NZ_CP110636.1"/>
</dbReference>
<keyword evidence="4" id="KW-1185">Reference proteome</keyword>
<feature type="compositionally biased region" description="Basic and acidic residues" evidence="1">
    <location>
        <begin position="107"/>
        <end position="116"/>
    </location>
</feature>
<organism evidence="3 4">
    <name type="scientific">Streptomyces endophytica</name>
    <dbReference type="NCBI Taxonomy" id="2991496"/>
    <lineage>
        <taxon>Bacteria</taxon>
        <taxon>Bacillati</taxon>
        <taxon>Actinomycetota</taxon>
        <taxon>Actinomycetes</taxon>
        <taxon>Kitasatosporales</taxon>
        <taxon>Streptomycetaceae</taxon>
        <taxon>Streptomyces</taxon>
    </lineage>
</organism>
<evidence type="ECO:0000313" key="3">
    <source>
        <dbReference type="EMBL" id="UZJ31693.1"/>
    </source>
</evidence>
<name>A0ABY6PCW8_9ACTN</name>
<accession>A0ABY6PCW8</accession>
<gene>
    <name evidence="3" type="ORF">OJ254_17120</name>
</gene>
<proteinExistence type="predicted"/>
<dbReference type="InterPro" id="IPR032710">
    <property type="entry name" value="NTF2-like_dom_sf"/>
</dbReference>